<organism evidence="2 3">
    <name type="scientific">Daphnia magna</name>
    <dbReference type="NCBI Taxonomy" id="35525"/>
    <lineage>
        <taxon>Eukaryota</taxon>
        <taxon>Metazoa</taxon>
        <taxon>Ecdysozoa</taxon>
        <taxon>Arthropoda</taxon>
        <taxon>Crustacea</taxon>
        <taxon>Branchiopoda</taxon>
        <taxon>Diplostraca</taxon>
        <taxon>Cladocera</taxon>
        <taxon>Anomopoda</taxon>
        <taxon>Daphniidae</taxon>
        <taxon>Daphnia</taxon>
    </lineage>
</organism>
<proteinExistence type="predicted"/>
<keyword evidence="1" id="KW-0812">Transmembrane</keyword>
<gene>
    <name evidence="2" type="ORF">OUZ56_020524</name>
</gene>
<reference evidence="2 3" key="1">
    <citation type="journal article" date="2023" name="Nucleic Acids Res.">
        <title>The hologenome of Daphnia magna reveals possible DNA methylation and microbiome-mediated evolution of the host genome.</title>
        <authorList>
            <person name="Chaturvedi A."/>
            <person name="Li X."/>
            <person name="Dhandapani V."/>
            <person name="Marshall H."/>
            <person name="Kissane S."/>
            <person name="Cuenca-Cambronero M."/>
            <person name="Asole G."/>
            <person name="Calvet F."/>
            <person name="Ruiz-Romero M."/>
            <person name="Marangio P."/>
            <person name="Guigo R."/>
            <person name="Rago D."/>
            <person name="Mirbahai L."/>
            <person name="Eastwood N."/>
            <person name="Colbourne J.K."/>
            <person name="Zhou J."/>
            <person name="Mallon E."/>
            <person name="Orsini L."/>
        </authorList>
    </citation>
    <scope>NUCLEOTIDE SEQUENCE [LARGE SCALE GENOMIC DNA]</scope>
    <source>
        <strain evidence="2">LRV0_1</strain>
    </source>
</reference>
<feature type="transmembrane region" description="Helical" evidence="1">
    <location>
        <begin position="82"/>
        <end position="99"/>
    </location>
</feature>
<evidence type="ECO:0000313" key="2">
    <source>
        <dbReference type="EMBL" id="KAK4011407.1"/>
    </source>
</evidence>
<accession>A0ABQ9ZEQ2</accession>
<sequence>MYKIIGFIRILPVLIRTGQKWSLVFKCQIKNCFYADVLEFAMERIWTSRDKSGLALQDAANSLPAFDVVICSRMHQVIYGAGRFWAVMFTSLCLVMRWIPYLRC</sequence>
<dbReference type="EMBL" id="JAOYFB010000003">
    <property type="protein sequence ID" value="KAK4011407.1"/>
    <property type="molecule type" value="Genomic_DNA"/>
</dbReference>
<evidence type="ECO:0000256" key="1">
    <source>
        <dbReference type="SAM" id="Phobius"/>
    </source>
</evidence>
<name>A0ABQ9ZEQ2_9CRUS</name>
<keyword evidence="3" id="KW-1185">Reference proteome</keyword>
<comment type="caution">
    <text evidence="2">The sequence shown here is derived from an EMBL/GenBank/DDBJ whole genome shotgun (WGS) entry which is preliminary data.</text>
</comment>
<evidence type="ECO:0000313" key="3">
    <source>
        <dbReference type="Proteomes" id="UP001234178"/>
    </source>
</evidence>
<keyword evidence="1" id="KW-0472">Membrane</keyword>
<dbReference type="Proteomes" id="UP001234178">
    <property type="component" value="Unassembled WGS sequence"/>
</dbReference>
<keyword evidence="1" id="KW-1133">Transmembrane helix</keyword>
<protein>
    <submittedName>
        <fullName evidence="2">Uncharacterized protein</fullName>
    </submittedName>
</protein>